<dbReference type="Proteomes" id="UP000183085">
    <property type="component" value="Unassembled WGS sequence"/>
</dbReference>
<keyword evidence="7 17" id="KW-0819">tRNA processing</keyword>
<evidence type="ECO:0000256" key="5">
    <source>
        <dbReference type="ARBA" id="ARBA00016895"/>
    </source>
</evidence>
<feature type="binding site" evidence="17">
    <location>
        <position position="11"/>
    </location>
    <ligand>
        <name>[4Fe-4S] cluster</name>
        <dbReference type="ChEBI" id="CHEBI:49883"/>
    </ligand>
</feature>
<keyword evidence="11 17" id="KW-0408">Iron</keyword>
<evidence type="ECO:0000256" key="16">
    <source>
        <dbReference type="ARBA" id="ARBA00047415"/>
    </source>
</evidence>
<protein>
    <recommendedName>
        <fullName evidence="5 17">Epoxyqueuosine reductase QueH</fullName>
        <ecNumber evidence="4 17">1.17.99.6</ecNumber>
    </recommendedName>
    <alternativeName>
        <fullName evidence="15 17">Queuosine biosynthesis protein QueH</fullName>
    </alternativeName>
</protein>
<sequence>MSKIVLLHICCGICASSPVERLRGDGFEVVGFFYNPNIYPAEEYQRRMEVVKRVSHILNLRLIEGDHDPNPWLDLTKGLEDEPEGGQRCSVCFQMRLEETWKKACELHVPYFTTTLSVSPHKDSLVINRIGSKIDDTAFLVYNFKKQDGFKRAMEFSGQHSLYRQGYCGCVYSMGEKRGQVLNHTQKLYK</sequence>
<gene>
    <name evidence="17" type="primary">queH</name>
    <name evidence="18" type="ORF">AUJ95_01280</name>
</gene>
<keyword evidence="12 17" id="KW-0411">Iron-sulfur</keyword>
<dbReference type="HAMAP" id="MF_02089">
    <property type="entry name" value="QueH"/>
    <property type="match status" value="1"/>
</dbReference>
<accession>A0A1J5E390</accession>
<dbReference type="GO" id="GO:0052693">
    <property type="term" value="F:epoxyqueuosine reductase activity"/>
    <property type="evidence" value="ECO:0007669"/>
    <property type="project" value="UniProtKB-UniRule"/>
</dbReference>
<feature type="binding site" evidence="17">
    <location>
        <position position="89"/>
    </location>
    <ligand>
        <name>[4Fe-4S] cluster</name>
        <dbReference type="ChEBI" id="CHEBI:49883"/>
    </ligand>
</feature>
<dbReference type="EC" id="1.17.99.6" evidence="4 17"/>
<evidence type="ECO:0000313" key="18">
    <source>
        <dbReference type="EMBL" id="OIP42860.1"/>
    </source>
</evidence>
<keyword evidence="10 17" id="KW-0560">Oxidoreductase</keyword>
<keyword evidence="8 17" id="KW-0479">Metal-binding</keyword>
<evidence type="ECO:0000256" key="6">
    <source>
        <dbReference type="ARBA" id="ARBA00022485"/>
    </source>
</evidence>
<reference evidence="18 19" key="1">
    <citation type="journal article" date="2016" name="Environ. Microbiol.">
        <title>Genomic resolution of a cold subsurface aquifer community provides metabolic insights for novel microbes adapted to high CO concentrations.</title>
        <authorList>
            <person name="Probst A.J."/>
            <person name="Castelle C.J."/>
            <person name="Singh A."/>
            <person name="Brown C.T."/>
            <person name="Anantharaman K."/>
            <person name="Sharon I."/>
            <person name="Hug L.A."/>
            <person name="Burstein D."/>
            <person name="Emerson J.B."/>
            <person name="Thomas B.C."/>
            <person name="Banfield J.F."/>
        </authorList>
    </citation>
    <scope>NUCLEOTIDE SEQUENCE [LARGE SCALE GENOMIC DNA]</scope>
    <source>
        <strain evidence="18">CG2_30_40_21</strain>
    </source>
</reference>
<keyword evidence="9 17" id="KW-0671">Queuosine biosynthesis</keyword>
<feature type="binding site" evidence="17">
    <location>
        <position position="92"/>
    </location>
    <ligand>
        <name>[4Fe-4S] cluster</name>
        <dbReference type="ChEBI" id="CHEBI:49883"/>
    </ligand>
</feature>
<evidence type="ECO:0000256" key="4">
    <source>
        <dbReference type="ARBA" id="ARBA00012622"/>
    </source>
</evidence>
<evidence type="ECO:0000256" key="15">
    <source>
        <dbReference type="ARBA" id="ARBA00031446"/>
    </source>
</evidence>
<feature type="disulfide bond" description="Redox-active" evidence="17">
    <location>
        <begin position="168"/>
        <end position="170"/>
    </location>
</feature>
<keyword evidence="14 17" id="KW-0676">Redox-active center</keyword>
<dbReference type="GO" id="GO:0046872">
    <property type="term" value="F:metal ion binding"/>
    <property type="evidence" value="ECO:0007669"/>
    <property type="project" value="UniProtKB-KW"/>
</dbReference>
<keyword evidence="6 17" id="KW-0004">4Fe-4S</keyword>
<organism evidence="18 19">
    <name type="scientific">Candidatus Desantisbacteria bacterium CG2_30_40_21</name>
    <dbReference type="NCBI Taxonomy" id="1817895"/>
    <lineage>
        <taxon>Bacteria</taxon>
        <taxon>Candidatus Desantisiibacteriota</taxon>
    </lineage>
</organism>
<dbReference type="GO" id="GO:0051539">
    <property type="term" value="F:4 iron, 4 sulfur cluster binding"/>
    <property type="evidence" value="ECO:0007669"/>
    <property type="project" value="UniProtKB-UniRule"/>
</dbReference>
<comment type="catalytic activity">
    <reaction evidence="16 17">
        <text>epoxyqueuosine(34) in tRNA + AH2 = queuosine(34) in tRNA + A + H2O</text>
        <dbReference type="Rhea" id="RHEA:32159"/>
        <dbReference type="Rhea" id="RHEA-COMP:18571"/>
        <dbReference type="Rhea" id="RHEA-COMP:18582"/>
        <dbReference type="ChEBI" id="CHEBI:13193"/>
        <dbReference type="ChEBI" id="CHEBI:15377"/>
        <dbReference type="ChEBI" id="CHEBI:17499"/>
        <dbReference type="ChEBI" id="CHEBI:194431"/>
        <dbReference type="ChEBI" id="CHEBI:194443"/>
        <dbReference type="EC" id="1.17.99.6"/>
    </reaction>
</comment>
<evidence type="ECO:0000256" key="3">
    <source>
        <dbReference type="ARBA" id="ARBA00008207"/>
    </source>
</evidence>
<comment type="function">
    <text evidence="1 17">Catalyzes the conversion of epoxyqueuosine (oQ) to queuosine (Q), which is a hypermodified base found in the wobble positions of tRNA(Asp), tRNA(Asn), tRNA(His) and tRNA(Tyr).</text>
</comment>
<dbReference type="STRING" id="1817895.AUJ95_01280"/>
<evidence type="ECO:0000256" key="7">
    <source>
        <dbReference type="ARBA" id="ARBA00022694"/>
    </source>
</evidence>
<dbReference type="EMBL" id="MNYI01000035">
    <property type="protein sequence ID" value="OIP42860.1"/>
    <property type="molecule type" value="Genomic_DNA"/>
</dbReference>
<evidence type="ECO:0000256" key="14">
    <source>
        <dbReference type="ARBA" id="ARBA00023284"/>
    </source>
</evidence>
<dbReference type="GO" id="GO:0008616">
    <property type="term" value="P:tRNA queuosine(34) biosynthetic process"/>
    <property type="evidence" value="ECO:0007669"/>
    <property type="project" value="UniProtKB-UniRule"/>
</dbReference>
<dbReference type="InterPro" id="IPR003828">
    <property type="entry name" value="QueH"/>
</dbReference>
<evidence type="ECO:0000256" key="2">
    <source>
        <dbReference type="ARBA" id="ARBA00004691"/>
    </source>
</evidence>
<evidence type="ECO:0000313" key="19">
    <source>
        <dbReference type="Proteomes" id="UP000183085"/>
    </source>
</evidence>
<feature type="binding site" evidence="17">
    <location>
        <position position="10"/>
    </location>
    <ligand>
        <name>[4Fe-4S] cluster</name>
        <dbReference type="ChEBI" id="CHEBI:49883"/>
    </ligand>
</feature>
<dbReference type="AlphaFoldDB" id="A0A1J5E390"/>
<comment type="pathway">
    <text evidence="2 17">tRNA modification; tRNA-queuosine biosynthesis.</text>
</comment>
<proteinExistence type="inferred from homology"/>
<name>A0A1J5E390_9BACT</name>
<evidence type="ECO:0000256" key="11">
    <source>
        <dbReference type="ARBA" id="ARBA00023004"/>
    </source>
</evidence>
<comment type="similarity">
    <text evidence="3 17">Belongs to the QueH family.</text>
</comment>
<comment type="caution">
    <text evidence="18">The sequence shown here is derived from an EMBL/GenBank/DDBJ whole genome shotgun (WGS) entry which is preliminary data.</text>
</comment>
<evidence type="ECO:0000256" key="9">
    <source>
        <dbReference type="ARBA" id="ARBA00022785"/>
    </source>
</evidence>
<evidence type="ECO:0000256" key="12">
    <source>
        <dbReference type="ARBA" id="ARBA00023014"/>
    </source>
</evidence>
<dbReference type="Pfam" id="PF02677">
    <property type="entry name" value="QueH"/>
    <property type="match status" value="1"/>
</dbReference>
<evidence type="ECO:0000256" key="17">
    <source>
        <dbReference type="HAMAP-Rule" id="MF_02089"/>
    </source>
</evidence>
<evidence type="ECO:0000256" key="10">
    <source>
        <dbReference type="ARBA" id="ARBA00023002"/>
    </source>
</evidence>
<evidence type="ECO:0000256" key="8">
    <source>
        <dbReference type="ARBA" id="ARBA00022723"/>
    </source>
</evidence>
<evidence type="ECO:0000256" key="13">
    <source>
        <dbReference type="ARBA" id="ARBA00023157"/>
    </source>
</evidence>
<keyword evidence="13 17" id="KW-1015">Disulfide bond</keyword>
<evidence type="ECO:0000256" key="1">
    <source>
        <dbReference type="ARBA" id="ARBA00002268"/>
    </source>
</evidence>
<dbReference type="UniPathway" id="UPA00392"/>
<dbReference type="PANTHER" id="PTHR36701">
    <property type="entry name" value="EPOXYQUEUOSINE REDUCTASE QUEH"/>
    <property type="match status" value="1"/>
</dbReference>
<dbReference type="PANTHER" id="PTHR36701:SF1">
    <property type="entry name" value="EPOXYQUEUOSINE REDUCTASE QUEH"/>
    <property type="match status" value="1"/>
</dbReference>